<sequence length="458" mass="45782">MTRPGRWSLLVAAVALLGLVAGTSGTLSGWSAASVGNTTDTAAAGMLSVTHAYGATTCAGGPRRTTVACPSTLTPATGAPASSTDAITNTSGRAITQSLTASSCAPVRFANSQQATDPMLPRNTVAFQRTDPWGTTAAASFSGSGYATDLVGTGGTGLLGLLSSSYTIGVWFRAEDAQGGGLISLDASRANATSGAGDPAVWLDTTGHVRFAASGTLGPVTGVSPAAYASGWHLAVITVDTTGVITLTKTVRLYVDGALVATESGLTLLTSATGYWHLGWADFTGLSAPTSAYFHGALSGAFVNATTALSAATVSSLSAAVSAASYRTSLAGQSGIASIWMLDDDGVTTYAGALPGTMANPCGQVNVSLTFTNPAVTVASTSLTSLVAPGNNPRTITAPAAGQTQGLTVSTTRGAGHSTDITGLRLYVPMTFTYGTSPATGWTMAMQWSGDVGDVFLA</sequence>
<evidence type="ECO:0000313" key="1">
    <source>
        <dbReference type="EMBL" id="TNM39488.1"/>
    </source>
</evidence>
<keyword evidence="2" id="KW-1185">Reference proteome</keyword>
<reference evidence="1 2" key="1">
    <citation type="journal article" date="2016" name="Int. J. Syst. Evol. Microbiol.">
        <title>Nocardioides albidus sp. nov., an actinobacterium isolated from garden soil.</title>
        <authorList>
            <person name="Singh H."/>
            <person name="Du J."/>
            <person name="Trinh H."/>
            <person name="Won K."/>
            <person name="Yang J.E."/>
            <person name="Yin C."/>
            <person name="Kook M."/>
            <person name="Yi T.H."/>
        </authorList>
    </citation>
    <scope>NUCLEOTIDE SEQUENCE [LARGE SCALE GENOMIC DNA]</scope>
    <source>
        <strain evidence="1 2">CCTCC AB 2015297</strain>
    </source>
</reference>
<gene>
    <name evidence="1" type="ORF">FHP29_11375</name>
</gene>
<dbReference type="OrthoDB" id="3769979at2"/>
<dbReference type="Pfam" id="PF13385">
    <property type="entry name" value="Laminin_G_3"/>
    <property type="match status" value="1"/>
</dbReference>
<dbReference type="InterPro" id="IPR013320">
    <property type="entry name" value="ConA-like_dom_sf"/>
</dbReference>
<dbReference type="AlphaFoldDB" id="A0A5C4VUJ5"/>
<organism evidence="1 2">
    <name type="scientific">Nocardioides albidus</name>
    <dbReference type="NCBI Taxonomy" id="1517589"/>
    <lineage>
        <taxon>Bacteria</taxon>
        <taxon>Bacillati</taxon>
        <taxon>Actinomycetota</taxon>
        <taxon>Actinomycetes</taxon>
        <taxon>Propionibacteriales</taxon>
        <taxon>Nocardioidaceae</taxon>
        <taxon>Nocardioides</taxon>
    </lineage>
</organism>
<accession>A0A5C4VUJ5</accession>
<dbReference type="RefSeq" id="WP_139622979.1">
    <property type="nucleotide sequence ID" value="NZ_VDMP01000024.1"/>
</dbReference>
<dbReference type="Gene3D" id="2.60.120.200">
    <property type="match status" value="1"/>
</dbReference>
<dbReference type="Proteomes" id="UP000313231">
    <property type="component" value="Unassembled WGS sequence"/>
</dbReference>
<comment type="caution">
    <text evidence="1">The sequence shown here is derived from an EMBL/GenBank/DDBJ whole genome shotgun (WGS) entry which is preliminary data.</text>
</comment>
<dbReference type="SUPFAM" id="SSF49899">
    <property type="entry name" value="Concanavalin A-like lectins/glucanases"/>
    <property type="match status" value="1"/>
</dbReference>
<proteinExistence type="predicted"/>
<name>A0A5C4VUJ5_9ACTN</name>
<evidence type="ECO:0000313" key="2">
    <source>
        <dbReference type="Proteomes" id="UP000313231"/>
    </source>
</evidence>
<protein>
    <submittedName>
        <fullName evidence="1">LamG domain-containing protein</fullName>
    </submittedName>
</protein>
<dbReference type="EMBL" id="VDMP01000024">
    <property type="protein sequence ID" value="TNM39488.1"/>
    <property type="molecule type" value="Genomic_DNA"/>
</dbReference>